<dbReference type="Pfam" id="PF08843">
    <property type="entry name" value="AbiEii"/>
    <property type="match status" value="1"/>
</dbReference>
<accession>A0A7G5ECJ0</accession>
<dbReference type="KEGG" id="cpis:HS961_02065"/>
<dbReference type="InterPro" id="IPR014942">
    <property type="entry name" value="AbiEii"/>
</dbReference>
<dbReference type="GO" id="GO:0016740">
    <property type="term" value="F:transferase activity"/>
    <property type="evidence" value="ECO:0007669"/>
    <property type="project" value="UniProtKB-KW"/>
</dbReference>
<dbReference type="EMBL" id="CP058554">
    <property type="protein sequence ID" value="QMV71715.1"/>
    <property type="molecule type" value="Genomic_DNA"/>
</dbReference>
<proteinExistence type="predicted"/>
<reference evidence="1 2" key="1">
    <citation type="journal article" date="2020" name="G3 (Bethesda)">
        <title>CeMbio - The Caenorhabditis elegans Microbiome Resource.</title>
        <authorList>
            <person name="Dirksen P."/>
            <person name="Assie A."/>
            <person name="Zimmermann J."/>
            <person name="Zhang F."/>
            <person name="Tietje A.M."/>
            <person name="Marsh S.A."/>
            <person name="Felix M.A."/>
            <person name="Shapira M."/>
            <person name="Kaleta C."/>
            <person name="Schulenburg H."/>
            <person name="Samuel B."/>
        </authorList>
    </citation>
    <scope>NUCLEOTIDE SEQUENCE [LARGE SCALE GENOMIC DNA]</scope>
    <source>
        <strain evidence="1 2">BIGb0172</strain>
    </source>
</reference>
<evidence type="ECO:0000313" key="1">
    <source>
        <dbReference type="EMBL" id="QMV71715.1"/>
    </source>
</evidence>
<dbReference type="Gene3D" id="3.10.450.620">
    <property type="entry name" value="JHP933, nucleotidyltransferase-like core domain"/>
    <property type="match status" value="1"/>
</dbReference>
<sequence>MNEVDIEAWVARAPRGQQGFREAVHIILDGIGHSRNLSAKMVMKGGLLLAIRYDSSRYTRDLDFSTKDMYSAESAEVLLKELQAGLVAAENRLSYGTLCRLQSHTVQPKGENKTHHSLALKIGFANRSHAGQVARLQAGSAAQVVEIDYSFNEVVFDVEVLALDGGASIHSYTLNNVLAEKMRSLLQQPIRRRNRRQDVYDIWLLLRSGPPLTAEDFAKIYEILLASCGSKGIVPNIHSMESEDVIDMARTGYQDLAADVDEELPPFDEAMAEVIALYRALSWPH</sequence>
<name>A0A7G5ECJ0_9BURK</name>
<organism evidence="1 2">
    <name type="scientific">Comamonas piscis</name>
    <dbReference type="NCBI Taxonomy" id="1562974"/>
    <lineage>
        <taxon>Bacteria</taxon>
        <taxon>Pseudomonadati</taxon>
        <taxon>Pseudomonadota</taxon>
        <taxon>Betaproteobacteria</taxon>
        <taxon>Burkholderiales</taxon>
        <taxon>Comamonadaceae</taxon>
        <taxon>Comamonas</taxon>
    </lineage>
</organism>
<keyword evidence="2" id="KW-1185">Reference proteome</keyword>
<protein>
    <submittedName>
        <fullName evidence="1">Nucleotidyl transferase AbiEii/AbiGii toxin family protein</fullName>
    </submittedName>
</protein>
<dbReference type="RefSeq" id="WP_182326148.1">
    <property type="nucleotide sequence ID" value="NZ_CP058554.1"/>
</dbReference>
<dbReference type="Proteomes" id="UP000515240">
    <property type="component" value="Chromosome"/>
</dbReference>
<keyword evidence="1" id="KW-0808">Transferase</keyword>
<gene>
    <name evidence="1" type="ORF">HS961_02065</name>
</gene>
<evidence type="ECO:0000313" key="2">
    <source>
        <dbReference type="Proteomes" id="UP000515240"/>
    </source>
</evidence>
<dbReference type="AlphaFoldDB" id="A0A7G5ECJ0"/>